<dbReference type="PROSITE" id="PS00028">
    <property type="entry name" value="ZINC_FINGER_C2H2_1"/>
    <property type="match status" value="1"/>
</dbReference>
<dbReference type="PROSITE" id="PS50157">
    <property type="entry name" value="ZINC_FINGER_C2H2_2"/>
    <property type="match status" value="1"/>
</dbReference>
<feature type="region of interest" description="Disordered" evidence="2">
    <location>
        <begin position="1"/>
        <end position="23"/>
    </location>
</feature>
<accession>A0AAW2HX17</accession>
<dbReference type="InterPro" id="IPR013087">
    <property type="entry name" value="Znf_C2H2_type"/>
</dbReference>
<evidence type="ECO:0000256" key="2">
    <source>
        <dbReference type="SAM" id="MobiDB-lite"/>
    </source>
</evidence>
<protein>
    <recommendedName>
        <fullName evidence="3">C2H2-type domain-containing protein</fullName>
    </recommendedName>
</protein>
<keyword evidence="1" id="KW-0863">Zinc-finger</keyword>
<name>A0AAW2HX17_9NEOP</name>
<dbReference type="SMART" id="SM00355">
    <property type="entry name" value="ZnF_C2H2"/>
    <property type="match status" value="2"/>
</dbReference>
<proteinExistence type="predicted"/>
<dbReference type="InterPro" id="IPR052797">
    <property type="entry name" value="RegFact_GeneExpr_CellDeath"/>
</dbReference>
<sequence length="715" mass="83192">MDEAKDEIMSTNNAKGLTSNGNQRRNKTILRRIECTLCGKEISDRGNLNRHLRSIHDIQPKVRKPRVKCSFSNNCTFVCGTSTVLRNHLETVHGFSIVKNVLRFESRADFEKWKEEEEIKTCASYVTDTGVKNRNKKKVYYLRCHRSGFIRAEQNEKKMRLRSKPVKGYTQCGLTCPSSMQIVESQNGVIDVSYFPKHLGHRIDDESVRYIKLRKKEKEEIAAKLVQGESVSQILSEARVKKGGKMLSRVNFLQRRDVYNIKSKVTFLEKEIDQDGKYVDSWVRQTDFGMENNPVALYKPMDKNNDYILIIIHNVQKIMFSLLFDGSIIYVKTKKGKAKVDFNLTGVYGVNENGSGYPLAFCVSSKTDYATISTFFKTLYEAYGAITTQIFISDNINYYYIAWRNVMGESENRLICNFNVESLWERKLLELHVSLKKQESISKNLKSLLCETDPDHFDLELVKMLNTWNEDSELKRFVQYFYKYYCKKPNEWAHCYRIHSVRKENINNYLQPLYNQIERIYVEGSKNLLSALNSILILIRNECYINITKWDEDILEEKLREIAENHASTKDVADVSFTGSEWIVHHSDQYYNVRRMETNCGKDCGLICRVCDICIHSFACSCSDYLSNFTICFHIHAITTCNLSKECEKKYLAKSALKFSAVTLSKTITEYLEQSDLTDVQYDKIILDLGKLIKDHALKERFEDSCFKKMLWEEA</sequence>
<dbReference type="AlphaFoldDB" id="A0AAW2HX17"/>
<keyword evidence="1" id="KW-0479">Metal-binding</keyword>
<feature type="compositionally biased region" description="Polar residues" evidence="2">
    <location>
        <begin position="9"/>
        <end position="23"/>
    </location>
</feature>
<reference evidence="4" key="1">
    <citation type="journal article" date="2024" name="Gigascience">
        <title>Chromosome-level genome of the poultry shaft louse Menopon gallinae provides insight into the host-switching and adaptive evolution of parasitic lice.</title>
        <authorList>
            <person name="Xu Y."/>
            <person name="Ma L."/>
            <person name="Liu S."/>
            <person name="Liang Y."/>
            <person name="Liu Q."/>
            <person name="He Z."/>
            <person name="Tian L."/>
            <person name="Duan Y."/>
            <person name="Cai W."/>
            <person name="Li H."/>
            <person name="Song F."/>
        </authorList>
    </citation>
    <scope>NUCLEOTIDE SEQUENCE</scope>
    <source>
        <strain evidence="4">Cailab_2023a</strain>
    </source>
</reference>
<keyword evidence="1" id="KW-0862">Zinc</keyword>
<comment type="caution">
    <text evidence="4">The sequence shown here is derived from an EMBL/GenBank/DDBJ whole genome shotgun (WGS) entry which is preliminary data.</text>
</comment>
<evidence type="ECO:0000313" key="4">
    <source>
        <dbReference type="EMBL" id="KAL0274587.1"/>
    </source>
</evidence>
<organism evidence="4">
    <name type="scientific">Menopon gallinae</name>
    <name type="common">poultry shaft louse</name>
    <dbReference type="NCBI Taxonomy" id="328185"/>
    <lineage>
        <taxon>Eukaryota</taxon>
        <taxon>Metazoa</taxon>
        <taxon>Ecdysozoa</taxon>
        <taxon>Arthropoda</taxon>
        <taxon>Hexapoda</taxon>
        <taxon>Insecta</taxon>
        <taxon>Pterygota</taxon>
        <taxon>Neoptera</taxon>
        <taxon>Paraneoptera</taxon>
        <taxon>Psocodea</taxon>
        <taxon>Troctomorpha</taxon>
        <taxon>Phthiraptera</taxon>
        <taxon>Amblycera</taxon>
        <taxon>Menoponidae</taxon>
        <taxon>Menopon</taxon>
    </lineage>
</organism>
<dbReference type="Gene3D" id="3.30.160.60">
    <property type="entry name" value="Classic Zinc Finger"/>
    <property type="match status" value="1"/>
</dbReference>
<gene>
    <name evidence="4" type="ORF">PYX00_002685</name>
</gene>
<dbReference type="EMBL" id="JARGDH010000002">
    <property type="protein sequence ID" value="KAL0274587.1"/>
    <property type="molecule type" value="Genomic_DNA"/>
</dbReference>
<feature type="domain" description="C2H2-type" evidence="3">
    <location>
        <begin position="33"/>
        <end position="61"/>
    </location>
</feature>
<evidence type="ECO:0000259" key="3">
    <source>
        <dbReference type="PROSITE" id="PS50157"/>
    </source>
</evidence>
<evidence type="ECO:0000256" key="1">
    <source>
        <dbReference type="PROSITE-ProRule" id="PRU00042"/>
    </source>
</evidence>
<dbReference type="GO" id="GO:0008270">
    <property type="term" value="F:zinc ion binding"/>
    <property type="evidence" value="ECO:0007669"/>
    <property type="project" value="UniProtKB-KW"/>
</dbReference>
<dbReference type="PANTHER" id="PTHR33936">
    <property type="entry name" value="PROTEIN CBG17840"/>
    <property type="match status" value="1"/>
</dbReference>
<dbReference type="PANTHER" id="PTHR33936:SF24">
    <property type="entry name" value="C2H2-TYPE DOMAIN-CONTAINING PROTEIN"/>
    <property type="match status" value="1"/>
</dbReference>